<dbReference type="Proteomes" id="UP000239872">
    <property type="component" value="Unassembled WGS sequence"/>
</dbReference>
<reference evidence="1 2" key="1">
    <citation type="submission" date="2018-01" db="EMBL/GenBank/DDBJ databases">
        <title>A novel member of the phylum Bacteroidetes isolated from glacier ice.</title>
        <authorList>
            <person name="Liu Q."/>
            <person name="Xin Y.-H."/>
        </authorList>
    </citation>
    <scope>NUCLEOTIDE SEQUENCE [LARGE SCALE GENOMIC DNA]</scope>
    <source>
        <strain evidence="1 2">RB1R16</strain>
    </source>
</reference>
<gene>
    <name evidence="1" type="ORF">CJD36_012815</name>
</gene>
<keyword evidence="2" id="KW-1185">Reference proteome</keyword>
<evidence type="ECO:0000313" key="1">
    <source>
        <dbReference type="EMBL" id="PQJ10846.1"/>
    </source>
</evidence>
<name>A0A2S7SWE7_9BACT</name>
<dbReference type="OrthoDB" id="982433at2"/>
<sequence length="60" mass="6752">MENTKSNSGKKKGITSFFSHLRATIISWFKPEEVEVTFEEDGGGHMTGYTYTVVQHKNVA</sequence>
<protein>
    <submittedName>
        <fullName evidence="1">Uncharacterized protein</fullName>
    </submittedName>
</protein>
<dbReference type="EMBL" id="PPSL01000003">
    <property type="protein sequence ID" value="PQJ10846.1"/>
    <property type="molecule type" value="Genomic_DNA"/>
</dbReference>
<comment type="caution">
    <text evidence="1">The sequence shown here is derived from an EMBL/GenBank/DDBJ whole genome shotgun (WGS) entry which is preliminary data.</text>
</comment>
<proteinExistence type="predicted"/>
<organism evidence="1 2">
    <name type="scientific">Flavipsychrobacter stenotrophus</name>
    <dbReference type="NCBI Taxonomy" id="2077091"/>
    <lineage>
        <taxon>Bacteria</taxon>
        <taxon>Pseudomonadati</taxon>
        <taxon>Bacteroidota</taxon>
        <taxon>Chitinophagia</taxon>
        <taxon>Chitinophagales</taxon>
        <taxon>Chitinophagaceae</taxon>
        <taxon>Flavipsychrobacter</taxon>
    </lineage>
</organism>
<dbReference type="RefSeq" id="WP_105039573.1">
    <property type="nucleotide sequence ID" value="NZ_PPSL01000003.1"/>
</dbReference>
<evidence type="ECO:0000313" key="2">
    <source>
        <dbReference type="Proteomes" id="UP000239872"/>
    </source>
</evidence>
<accession>A0A2S7SWE7</accession>
<dbReference type="AlphaFoldDB" id="A0A2S7SWE7"/>